<dbReference type="InterPro" id="IPR051698">
    <property type="entry name" value="Transposase_11-like"/>
</dbReference>
<dbReference type="AlphaFoldDB" id="A0A5S3UWJ7"/>
<organism evidence="1 2">
    <name type="scientific">Pseudoalteromonas aurantia</name>
    <dbReference type="NCBI Taxonomy" id="43654"/>
    <lineage>
        <taxon>Bacteria</taxon>
        <taxon>Pseudomonadati</taxon>
        <taxon>Pseudomonadota</taxon>
        <taxon>Gammaproteobacteria</taxon>
        <taxon>Alteromonadales</taxon>
        <taxon>Pseudoalteromonadaceae</taxon>
        <taxon>Pseudoalteromonas</taxon>
    </lineage>
</organism>
<dbReference type="OrthoDB" id="6648013at2"/>
<name>A0A5S3UWJ7_9GAMM</name>
<dbReference type="PANTHER" id="PTHR30298:SF0">
    <property type="entry name" value="PROTEIN YBFL-RELATED"/>
    <property type="match status" value="1"/>
</dbReference>
<dbReference type="PANTHER" id="PTHR30298">
    <property type="entry name" value="H REPEAT-ASSOCIATED PREDICTED TRANSPOSASE"/>
    <property type="match status" value="1"/>
</dbReference>
<dbReference type="InterPro" id="IPR047647">
    <property type="entry name" value="ISAs1_transpos"/>
</dbReference>
<dbReference type="NCBIfam" id="NF033564">
    <property type="entry name" value="transpos_ISAs1"/>
    <property type="match status" value="1"/>
</dbReference>
<reference evidence="2" key="2">
    <citation type="submission" date="2019-06" db="EMBL/GenBank/DDBJ databases">
        <title>Co-occurence of chitin degradation, pigmentation and bioactivity in marine Pseudoalteromonas.</title>
        <authorList>
            <person name="Sonnenschein E.C."/>
            <person name="Bech P.K."/>
        </authorList>
    </citation>
    <scope>NUCLEOTIDE SEQUENCE [LARGE SCALE GENOMIC DNA]</scope>
    <source>
        <strain evidence="2">S3790</strain>
    </source>
</reference>
<dbReference type="RefSeq" id="WP_138593792.1">
    <property type="nucleotide sequence ID" value="NZ_PNBX01000159.1"/>
</dbReference>
<dbReference type="Proteomes" id="UP000307217">
    <property type="component" value="Unassembled WGS sequence"/>
</dbReference>
<evidence type="ECO:0000313" key="2">
    <source>
        <dbReference type="Proteomes" id="UP000307217"/>
    </source>
</evidence>
<comment type="caution">
    <text evidence="1">The sequence shown here is derived from an EMBL/GenBank/DDBJ whole genome shotgun (WGS) entry which is preliminary data.</text>
</comment>
<sequence>VSRVNPDALHKCFVQWMKETETLTDNQVIAIDGKTLRRSYEPSDRKSTIHMVSAFASQNGVVMGQLKTDAKSNEITAIP</sequence>
<protein>
    <submittedName>
        <fullName evidence="1">ISAs1 family transposase</fullName>
    </submittedName>
</protein>
<gene>
    <name evidence="1" type="ORF">CWC19_20805</name>
</gene>
<proteinExistence type="predicted"/>
<accession>A0A5S3UWJ7</accession>
<reference evidence="1 2" key="1">
    <citation type="submission" date="2018-01" db="EMBL/GenBank/DDBJ databases">
        <authorList>
            <person name="Paulsen S."/>
            <person name="Gram L.K."/>
        </authorList>
    </citation>
    <scope>NUCLEOTIDE SEQUENCE [LARGE SCALE GENOMIC DNA]</scope>
    <source>
        <strain evidence="1 2">S3790</strain>
    </source>
</reference>
<evidence type="ECO:0000313" key="1">
    <source>
        <dbReference type="EMBL" id="TMO61616.1"/>
    </source>
</evidence>
<feature type="non-terminal residue" evidence="1">
    <location>
        <position position="1"/>
    </location>
</feature>
<feature type="non-terminal residue" evidence="1">
    <location>
        <position position="79"/>
    </location>
</feature>
<dbReference type="EMBL" id="PNBX01000159">
    <property type="protein sequence ID" value="TMO61616.1"/>
    <property type="molecule type" value="Genomic_DNA"/>
</dbReference>